<dbReference type="OrthoDB" id="5396211at2"/>
<dbReference type="PANTHER" id="PTHR37310:SF1">
    <property type="entry name" value="CYTOPLASMIC PROTEIN"/>
    <property type="match status" value="1"/>
</dbReference>
<evidence type="ECO:0000313" key="2">
    <source>
        <dbReference type="Proteomes" id="UP000297729"/>
    </source>
</evidence>
<evidence type="ECO:0000313" key="1">
    <source>
        <dbReference type="EMBL" id="TFW22807.1"/>
    </source>
</evidence>
<reference evidence="1 2" key="1">
    <citation type="submission" date="2019-03" db="EMBL/GenBank/DDBJ databases">
        <title>Draft Genome Sequence of Duganella callidus sp. nov., a Novel Duganella Species Isolated from Cultivated Soil.</title>
        <authorList>
            <person name="Raths R."/>
            <person name="Peta V."/>
            <person name="Bucking H."/>
        </authorList>
    </citation>
    <scope>NUCLEOTIDE SEQUENCE [LARGE SCALE GENOMIC DNA]</scope>
    <source>
        <strain evidence="1 2">DN04</strain>
    </source>
</reference>
<name>A0A4Y9SG57_9BURK</name>
<sequence length="109" mass="11808">MDALPDMQDCIDACTNCHQACLQTALTHCLRVGGRHVEPDHFRLMMDCAAICELSANLQLSGSPYAPRLCALCADICHDCAVSCAELDGMEECARACEACEHSCRRMAA</sequence>
<dbReference type="PANTHER" id="PTHR37310">
    <property type="entry name" value="CYTOPLASMIC PROTEIN-RELATED"/>
    <property type="match status" value="1"/>
</dbReference>
<organism evidence="1 2">
    <name type="scientific">Duganella callida</name>
    <dbReference type="NCBI Taxonomy" id="2561932"/>
    <lineage>
        <taxon>Bacteria</taxon>
        <taxon>Pseudomonadati</taxon>
        <taxon>Pseudomonadota</taxon>
        <taxon>Betaproteobacteria</taxon>
        <taxon>Burkholderiales</taxon>
        <taxon>Oxalobacteraceae</taxon>
        <taxon>Telluria group</taxon>
        <taxon>Duganella</taxon>
    </lineage>
</organism>
<keyword evidence="2" id="KW-1185">Reference proteome</keyword>
<proteinExistence type="predicted"/>
<dbReference type="CDD" id="cd08026">
    <property type="entry name" value="DUF326"/>
    <property type="match status" value="1"/>
</dbReference>
<dbReference type="AlphaFoldDB" id="A0A4Y9SG57"/>
<dbReference type="Pfam" id="PF03860">
    <property type="entry name" value="Csp"/>
    <property type="match status" value="1"/>
</dbReference>
<gene>
    <name evidence="1" type="ORF">E4L98_11850</name>
</gene>
<dbReference type="Gene3D" id="1.20.1270.360">
    <property type="match status" value="1"/>
</dbReference>
<dbReference type="EMBL" id="SPVG01000117">
    <property type="protein sequence ID" value="TFW22807.1"/>
    <property type="molecule type" value="Genomic_DNA"/>
</dbReference>
<dbReference type="InterPro" id="IPR044543">
    <property type="entry name" value="YHJQ-like"/>
</dbReference>
<comment type="caution">
    <text evidence="1">The sequence shown here is derived from an EMBL/GenBank/DDBJ whole genome shotgun (WGS) entry which is preliminary data.</text>
</comment>
<protein>
    <submittedName>
        <fullName evidence="1">Four-helix bundle copper-binding protein</fullName>
    </submittedName>
</protein>
<accession>A0A4Y9SG57</accession>
<dbReference type="InterPro" id="IPR005560">
    <property type="entry name" value="Csp_YhjQ"/>
</dbReference>
<dbReference type="Proteomes" id="UP000297729">
    <property type="component" value="Unassembled WGS sequence"/>
</dbReference>
<dbReference type="RefSeq" id="WP_135201764.1">
    <property type="nucleotide sequence ID" value="NZ_SPVG01000117.1"/>
</dbReference>